<organism evidence="4">
    <name type="scientific">Caulobacter sp. 602-2</name>
    <dbReference type="NCBI Taxonomy" id="2710887"/>
    <lineage>
        <taxon>Bacteria</taxon>
        <taxon>Pseudomonadati</taxon>
        <taxon>Pseudomonadota</taxon>
        <taxon>Alphaproteobacteria</taxon>
        <taxon>Caulobacterales</taxon>
        <taxon>Caulobacteraceae</taxon>
        <taxon>Caulobacter</taxon>
    </lineage>
</organism>
<feature type="compositionally biased region" description="Basic and acidic residues" evidence="1">
    <location>
        <begin position="754"/>
        <end position="764"/>
    </location>
</feature>
<dbReference type="InterPro" id="IPR014782">
    <property type="entry name" value="Peptidase_M1_dom"/>
</dbReference>
<dbReference type="AlphaFoldDB" id="A0A6G4R0J7"/>
<evidence type="ECO:0000256" key="1">
    <source>
        <dbReference type="SAM" id="MobiDB-lite"/>
    </source>
</evidence>
<feature type="transmembrane region" description="Helical" evidence="2">
    <location>
        <begin position="474"/>
        <end position="492"/>
    </location>
</feature>
<feature type="domain" description="Peptidase M1 membrane alanine aminopeptidase" evidence="3">
    <location>
        <begin position="869"/>
        <end position="1065"/>
    </location>
</feature>
<protein>
    <recommendedName>
        <fullName evidence="3">Peptidase M1 membrane alanine aminopeptidase domain-containing protein</fullName>
    </recommendedName>
</protein>
<feature type="transmembrane region" description="Helical" evidence="2">
    <location>
        <begin position="362"/>
        <end position="383"/>
    </location>
</feature>
<keyword evidence="2" id="KW-1133">Transmembrane helix</keyword>
<evidence type="ECO:0000259" key="3">
    <source>
        <dbReference type="Pfam" id="PF01433"/>
    </source>
</evidence>
<feature type="transmembrane region" description="Helical" evidence="2">
    <location>
        <begin position="443"/>
        <end position="467"/>
    </location>
</feature>
<feature type="transmembrane region" description="Helical" evidence="2">
    <location>
        <begin position="152"/>
        <end position="174"/>
    </location>
</feature>
<dbReference type="Pfam" id="PF01433">
    <property type="entry name" value="Peptidase_M1"/>
    <property type="match status" value="1"/>
</dbReference>
<accession>A0A6G4R0J7</accession>
<feature type="transmembrane region" description="Helical" evidence="2">
    <location>
        <begin position="522"/>
        <end position="545"/>
    </location>
</feature>
<feature type="transmembrane region" description="Helical" evidence="2">
    <location>
        <begin position="323"/>
        <end position="342"/>
    </location>
</feature>
<proteinExistence type="predicted"/>
<dbReference type="GO" id="GO:0008237">
    <property type="term" value="F:metallopeptidase activity"/>
    <property type="evidence" value="ECO:0007669"/>
    <property type="project" value="InterPro"/>
</dbReference>
<feature type="transmembrane region" description="Helical" evidence="2">
    <location>
        <begin position="28"/>
        <end position="49"/>
    </location>
</feature>
<feature type="transmembrane region" description="Helical" evidence="2">
    <location>
        <begin position="61"/>
        <end position="81"/>
    </location>
</feature>
<gene>
    <name evidence="4" type="ORF">G5B46_17015</name>
</gene>
<feature type="transmembrane region" description="Helical" evidence="2">
    <location>
        <begin position="181"/>
        <end position="202"/>
    </location>
</feature>
<dbReference type="Gene3D" id="1.10.390.10">
    <property type="entry name" value="Neutral Protease Domain 2"/>
    <property type="match status" value="1"/>
</dbReference>
<keyword evidence="2" id="KW-0812">Transmembrane</keyword>
<dbReference type="GO" id="GO:0008270">
    <property type="term" value="F:zinc ion binding"/>
    <property type="evidence" value="ECO:0007669"/>
    <property type="project" value="InterPro"/>
</dbReference>
<evidence type="ECO:0000256" key="2">
    <source>
        <dbReference type="SAM" id="Phobius"/>
    </source>
</evidence>
<dbReference type="SUPFAM" id="SSF55486">
    <property type="entry name" value="Metalloproteases ('zincins'), catalytic domain"/>
    <property type="match status" value="1"/>
</dbReference>
<feature type="transmembrane region" description="Helical" evidence="2">
    <location>
        <begin position="112"/>
        <end position="132"/>
    </location>
</feature>
<comment type="caution">
    <text evidence="4">The sequence shown here is derived from an EMBL/GenBank/DDBJ whole genome shotgun (WGS) entry which is preliminary data.</text>
</comment>
<feature type="region of interest" description="Disordered" evidence="1">
    <location>
        <begin position="754"/>
        <end position="777"/>
    </location>
</feature>
<feature type="transmembrane region" description="Helical" evidence="2">
    <location>
        <begin position="248"/>
        <end position="268"/>
    </location>
</feature>
<name>A0A6G4R0J7_9CAUL</name>
<reference evidence="4" key="1">
    <citation type="submission" date="2020-02" db="EMBL/GenBank/DDBJ databases">
        <authorList>
            <person name="Gao J."/>
            <person name="Sun J."/>
        </authorList>
    </citation>
    <scope>NUCLEOTIDE SEQUENCE</scope>
    <source>
        <strain evidence="4">602-2</strain>
    </source>
</reference>
<dbReference type="RefSeq" id="WP_165260650.1">
    <property type="nucleotide sequence ID" value="NZ_JAAKGT010000009.1"/>
</dbReference>
<keyword evidence="2" id="KW-0472">Membrane</keyword>
<evidence type="ECO:0000313" key="4">
    <source>
        <dbReference type="EMBL" id="NGM51312.1"/>
    </source>
</evidence>
<feature type="transmembrane region" description="Helical" evidence="2">
    <location>
        <begin position="409"/>
        <end position="431"/>
    </location>
</feature>
<dbReference type="PANTHER" id="PTHR43471">
    <property type="entry name" value="ABC TRANSPORTER PERMEASE"/>
    <property type="match status" value="1"/>
</dbReference>
<feature type="transmembrane region" description="Helical" evidence="2">
    <location>
        <begin position="566"/>
        <end position="588"/>
    </location>
</feature>
<dbReference type="InterPro" id="IPR027268">
    <property type="entry name" value="Peptidase_M4/M1_CTD_sf"/>
</dbReference>
<sequence>MWRSVVGRGRLVAHMALFEIGRQVRQPLYWISTILLFLGGVGLMAMDALGSSQVPRNAPTTLAIAVVFLSLPYVVIMAALAGDAAVRDGRSGFQPILQATPIQRWQHVLGRFLGVQAATVAAALVGFCGLLAGSAAPWVQASAMGPYHWPQIALVAAVMVAPLAMSVSAAFFCLAAITRSIAATTTAAMAFLMVFVASLGLLDLLDSTGRIIVSLAEPMGVFALRADVSDMTVEQQALYALPKDSWLILNRLAWLGADLVLLAVSLAFERRDDAAKVRTEPKAAPAPVHRDQAWRIAPSFAGGAWPMFAARLRWELARLRRSPSLWVMVVIMVVVSTFGLRAHTTVDSAPSLPALRILTPELLPWVVLAGLAIAVFHAADIVWRDRDLRVAEIIDASPVTDLALMAAKLASMAVVLAAVAAAACATAFGVQAWQTYVDGRPEVYFVLLVGPLLAPLFVLAATSIAVAALSPNRYVGWGIMAGLLALTAVGQTKGFSHPLWDFMDTPSGSPSEMNLMGDGTGVFWWFSLYWTLGAGALLTLAWLAWPRGLPMGWRRRWIRSRQRLAGRPALVGGALVLAMAAVGTFIFVNTNVRNSFSTDDELEAGMGAFEKAMVPLRDAPGPAIASMRVAIDLDPRRHALTARGDYLLENRTGRPLKTFHLDIPAGLSDWEVRLDGARQEESEYKVVTLTLDRPMAPGEQRRLSFETRIRDNGFGANGGSLGIVDNGSFLHSAAFMPRVGVALGGYLTDSLARERQGLPRERPTRGASDPLAPQRARGGADWLTSDITVTTAGDQIPVAPGRRVFDRMENGRRVVRFVSDTPMQADFSLQSARYHVRRAKAGRVDVEIYYTPGHEMNVERMVAAVREGLPVFEAAFGPYPRDHVRIIEYPAYDDQIAAMAWAGAIPYSEKGGFVADLRKPDAYDYVTATTLHELAHQWWGHQVEPADARGARFLTEGLAEYSALMAMNRLRGPSVGNRGFSLAMSSYFRDSNRRREPEPAIVAVTSSGGENYVAYQRAALALLAVRARCGEDNLHRQLRGFVQRYRFRNAPYPTSEDLMGALKAACPAKDWAALEPTFRDPARRLFIGFTAGPKAGSAPMTWD</sequence>
<dbReference type="EMBL" id="JAAKGT010000009">
    <property type="protein sequence ID" value="NGM51312.1"/>
    <property type="molecule type" value="Genomic_DNA"/>
</dbReference>